<proteinExistence type="predicted"/>
<evidence type="ECO:0000313" key="1">
    <source>
        <dbReference type="WBParaSite" id="BTMF_0000613301-mRNA-1"/>
    </source>
</evidence>
<protein>
    <submittedName>
        <fullName evidence="1">Ovule protein</fullName>
    </submittedName>
</protein>
<reference evidence="1" key="1">
    <citation type="submission" date="2017-02" db="UniProtKB">
        <authorList>
            <consortium name="WormBaseParasite"/>
        </authorList>
    </citation>
    <scope>IDENTIFICATION</scope>
</reference>
<dbReference type="AlphaFoldDB" id="A0A0R3QIA4"/>
<name>A0A0R3QIA4_9BILA</name>
<sequence>LLFECLSKIFQLIQINLFFFSNCTCCTAQSLFVCSPFNA</sequence>
<dbReference type="WBParaSite" id="BTMF_0000613301-mRNA-1">
    <property type="protein sequence ID" value="BTMF_0000613301-mRNA-1"/>
    <property type="gene ID" value="BTMF_0000613301"/>
</dbReference>
<organism evidence="1">
    <name type="scientific">Brugia timori</name>
    <dbReference type="NCBI Taxonomy" id="42155"/>
    <lineage>
        <taxon>Eukaryota</taxon>
        <taxon>Metazoa</taxon>
        <taxon>Ecdysozoa</taxon>
        <taxon>Nematoda</taxon>
        <taxon>Chromadorea</taxon>
        <taxon>Rhabditida</taxon>
        <taxon>Spirurina</taxon>
        <taxon>Spiruromorpha</taxon>
        <taxon>Filarioidea</taxon>
        <taxon>Onchocercidae</taxon>
        <taxon>Brugia</taxon>
    </lineage>
</organism>
<accession>A0A0R3QIA4</accession>